<evidence type="ECO:0000256" key="5">
    <source>
        <dbReference type="ARBA" id="ARBA00023136"/>
    </source>
</evidence>
<gene>
    <name evidence="7" type="ORF">AOE01nite_15970</name>
</gene>
<dbReference type="GO" id="GO:0022857">
    <property type="term" value="F:transmembrane transporter activity"/>
    <property type="evidence" value="ECO:0007669"/>
    <property type="project" value="InterPro"/>
</dbReference>
<proteinExistence type="predicted"/>
<protein>
    <submittedName>
        <fullName evidence="7">Ethanolamine permease</fullName>
    </submittedName>
</protein>
<dbReference type="Proteomes" id="UP000321746">
    <property type="component" value="Unassembled WGS sequence"/>
</dbReference>
<dbReference type="InterPro" id="IPR002293">
    <property type="entry name" value="AA/rel_permease1"/>
</dbReference>
<feature type="transmembrane region" description="Helical" evidence="6">
    <location>
        <begin position="49"/>
        <end position="69"/>
    </location>
</feature>
<feature type="transmembrane region" description="Helical" evidence="6">
    <location>
        <begin position="237"/>
        <end position="258"/>
    </location>
</feature>
<evidence type="ECO:0000256" key="2">
    <source>
        <dbReference type="ARBA" id="ARBA00022475"/>
    </source>
</evidence>
<keyword evidence="2" id="KW-1003">Cell membrane</keyword>
<name>A0A511XKA4_9PROT</name>
<keyword evidence="5 6" id="KW-0472">Membrane</keyword>
<evidence type="ECO:0000313" key="7">
    <source>
        <dbReference type="EMBL" id="GEN63373.1"/>
    </source>
</evidence>
<feature type="transmembrane region" description="Helical" evidence="6">
    <location>
        <begin position="132"/>
        <end position="151"/>
    </location>
</feature>
<dbReference type="PANTHER" id="PTHR42770">
    <property type="entry name" value="AMINO ACID TRANSPORTER-RELATED"/>
    <property type="match status" value="1"/>
</dbReference>
<dbReference type="InterPro" id="IPR004757">
    <property type="entry name" value="EtNH_permease"/>
</dbReference>
<feature type="transmembrane region" description="Helical" evidence="6">
    <location>
        <begin position="332"/>
        <end position="351"/>
    </location>
</feature>
<feature type="transmembrane region" description="Helical" evidence="6">
    <location>
        <begin position="158"/>
        <end position="181"/>
    </location>
</feature>
<keyword evidence="4 6" id="KW-1133">Transmembrane helix</keyword>
<keyword evidence="3 6" id="KW-0812">Transmembrane</keyword>
<feature type="transmembrane region" description="Helical" evidence="6">
    <location>
        <begin position="399"/>
        <end position="423"/>
    </location>
</feature>
<evidence type="ECO:0000313" key="8">
    <source>
        <dbReference type="Proteomes" id="UP000321746"/>
    </source>
</evidence>
<evidence type="ECO:0000256" key="6">
    <source>
        <dbReference type="SAM" id="Phobius"/>
    </source>
</evidence>
<comment type="subcellular location">
    <subcellularLocation>
        <location evidence="1">Cell membrane</location>
        <topology evidence="1">Multi-pass membrane protein</topology>
    </subcellularLocation>
</comment>
<feature type="transmembrane region" description="Helical" evidence="6">
    <location>
        <begin position="193"/>
        <end position="216"/>
    </location>
</feature>
<dbReference type="PANTHER" id="PTHR42770:SF7">
    <property type="entry name" value="MEMBRANE PROTEIN"/>
    <property type="match status" value="1"/>
</dbReference>
<evidence type="ECO:0000256" key="3">
    <source>
        <dbReference type="ARBA" id="ARBA00022692"/>
    </source>
</evidence>
<evidence type="ECO:0000256" key="4">
    <source>
        <dbReference type="ARBA" id="ARBA00022989"/>
    </source>
</evidence>
<feature type="transmembrane region" description="Helical" evidence="6">
    <location>
        <begin position="429"/>
        <end position="448"/>
    </location>
</feature>
<feature type="transmembrane region" description="Helical" evidence="6">
    <location>
        <begin position="285"/>
        <end position="305"/>
    </location>
</feature>
<accession>A0A511XKA4</accession>
<evidence type="ECO:0000256" key="1">
    <source>
        <dbReference type="ARBA" id="ARBA00004651"/>
    </source>
</evidence>
<dbReference type="NCBIfam" id="TIGR00908">
    <property type="entry name" value="2A0305"/>
    <property type="match status" value="1"/>
</dbReference>
<comment type="caution">
    <text evidence="7">The sequence shown here is derived from an EMBL/GenBank/DDBJ whole genome shotgun (WGS) entry which is preliminary data.</text>
</comment>
<feature type="transmembrane region" description="Helical" evidence="6">
    <location>
        <begin position="97"/>
        <end position="120"/>
    </location>
</feature>
<feature type="transmembrane region" description="Helical" evidence="6">
    <location>
        <begin position="363"/>
        <end position="387"/>
    </location>
</feature>
<dbReference type="AlphaFoldDB" id="A0A511XKA4"/>
<dbReference type="Gene3D" id="1.20.1740.10">
    <property type="entry name" value="Amino acid/polyamine transporter I"/>
    <property type="match status" value="1"/>
</dbReference>
<dbReference type="PIRSF" id="PIRSF006060">
    <property type="entry name" value="AA_transporter"/>
    <property type="match status" value="1"/>
</dbReference>
<feature type="transmembrane region" description="Helical" evidence="6">
    <location>
        <begin position="21"/>
        <end position="43"/>
    </location>
</feature>
<dbReference type="GO" id="GO:0005886">
    <property type="term" value="C:plasma membrane"/>
    <property type="evidence" value="ECO:0007669"/>
    <property type="project" value="UniProtKB-SubCell"/>
</dbReference>
<organism evidence="7 8">
    <name type="scientific">Acetobacter oeni</name>
    <dbReference type="NCBI Taxonomy" id="304077"/>
    <lineage>
        <taxon>Bacteria</taxon>
        <taxon>Pseudomonadati</taxon>
        <taxon>Pseudomonadota</taxon>
        <taxon>Alphaproteobacteria</taxon>
        <taxon>Acetobacterales</taxon>
        <taxon>Acetobacteraceae</taxon>
        <taxon>Acetobacter</taxon>
    </lineage>
</organism>
<keyword evidence="8" id="KW-1185">Reference proteome</keyword>
<dbReference type="InterPro" id="IPR050367">
    <property type="entry name" value="APC_superfamily"/>
</dbReference>
<dbReference type="Pfam" id="PF13520">
    <property type="entry name" value="AA_permease_2"/>
    <property type="match status" value="1"/>
</dbReference>
<reference evidence="7 8" key="1">
    <citation type="submission" date="2019-07" db="EMBL/GenBank/DDBJ databases">
        <title>Whole genome shotgun sequence of Acetobacter oeni NBRC 105207.</title>
        <authorList>
            <person name="Hosoyama A."/>
            <person name="Uohara A."/>
            <person name="Ohji S."/>
            <person name="Ichikawa N."/>
        </authorList>
    </citation>
    <scope>NUCLEOTIDE SEQUENCE [LARGE SCALE GENOMIC DNA]</scope>
    <source>
        <strain evidence="7 8">NBRC 105207</strain>
    </source>
</reference>
<sequence>MGKRAMSNKTGPELSHSLGTVQLWAIAVGLVISGEYFGWSYGWDSAGTLGFLVATILVAVMYLALIFSYTELTTAMPRAGGPFVYVSAAFGRRAGLLAGYASAVEFVFAPPAIALAIGSYLHVQFPALPPKLGATLAFLTFMAINIVGIQIAASFELIVTVAAIIELLIFMGVVLPGFSWSRFIAHGWGGADHFSWSVLTGIAGSVPFAIWFFLAIEGVALTAEEARSPRKTLPRAYIAAIATLVLLAFGVMILAGGVGDWRTLASLNDPLPAAMRMVVGDHSPWLHMLVWLGLFGLVASLHGIIMGYSRQIYALADDGGLPRVLARVHPRFRTPWTATLAGGAVGILAIFSDDFMSWGGQGLTASIVTLSVFGALTMYVLTMSSLFRLRRTAPDMQRTWLAPGYPVVPGFALAAAAAALILITIQNPILFTVFITMMAVALGMSMRFSRSSDTE</sequence>
<dbReference type="EMBL" id="BJYG01000019">
    <property type="protein sequence ID" value="GEN63373.1"/>
    <property type="molecule type" value="Genomic_DNA"/>
</dbReference>